<evidence type="ECO:0000313" key="2">
    <source>
        <dbReference type="EMBL" id="RNF01747.1"/>
    </source>
</evidence>
<feature type="signal peptide" evidence="1">
    <location>
        <begin position="1"/>
        <end position="15"/>
    </location>
</feature>
<keyword evidence="1" id="KW-0732">Signal</keyword>
<feature type="chain" id="PRO_5019127650" evidence="1">
    <location>
        <begin position="16"/>
        <end position="203"/>
    </location>
</feature>
<comment type="caution">
    <text evidence="2">The sequence shown here is derived from an EMBL/GenBank/DDBJ whole genome shotgun (WGS) entry which is preliminary data.</text>
</comment>
<sequence length="203" mass="21874">MLLSFIVHVLTGVFGYLDLGSRATVSALLLYDPVKEPAAMVAYVGVLVELCASCPLSCSHPPQLPQPQLRVGPRQAAVLEALHLRRWPRGYLAALRPLHPKGQHGVWPRWCAGRRCAWEGGLLALPLRQRGGRRKRGAGAVGTSKRAHASADAAPHLATLKLWGSNSSRPSSGFLFELSNLVPRGKRPSTSAVDMTGPAKRVN</sequence>
<proteinExistence type="predicted"/>
<evidence type="ECO:0000256" key="1">
    <source>
        <dbReference type="SAM" id="SignalP"/>
    </source>
</evidence>
<gene>
    <name evidence="2" type="ORF">Tco025E_08524</name>
</gene>
<dbReference type="GeneID" id="40322135"/>
<organism evidence="2 3">
    <name type="scientific">Trypanosoma conorhini</name>
    <dbReference type="NCBI Taxonomy" id="83891"/>
    <lineage>
        <taxon>Eukaryota</taxon>
        <taxon>Discoba</taxon>
        <taxon>Euglenozoa</taxon>
        <taxon>Kinetoplastea</taxon>
        <taxon>Metakinetoplastina</taxon>
        <taxon>Trypanosomatida</taxon>
        <taxon>Trypanosomatidae</taxon>
        <taxon>Trypanosoma</taxon>
    </lineage>
</organism>
<dbReference type="AlphaFoldDB" id="A0A422N8G5"/>
<keyword evidence="3" id="KW-1185">Reference proteome</keyword>
<dbReference type="RefSeq" id="XP_029224517.1">
    <property type="nucleotide sequence ID" value="XM_029375371.1"/>
</dbReference>
<dbReference type="EMBL" id="MKKU01000808">
    <property type="protein sequence ID" value="RNF01747.1"/>
    <property type="molecule type" value="Genomic_DNA"/>
</dbReference>
<evidence type="ECO:0000313" key="3">
    <source>
        <dbReference type="Proteomes" id="UP000284403"/>
    </source>
</evidence>
<reference evidence="2 3" key="1">
    <citation type="journal article" date="2018" name="BMC Genomics">
        <title>Genomic comparison of Trypanosoma conorhini and Trypanosoma rangeli to Trypanosoma cruzi strains of high and low virulence.</title>
        <authorList>
            <person name="Bradwell K.R."/>
            <person name="Koparde V.N."/>
            <person name="Matveyev A.V."/>
            <person name="Serrano M.G."/>
            <person name="Alves J.M."/>
            <person name="Parikh H."/>
            <person name="Huang B."/>
            <person name="Lee V."/>
            <person name="Espinosa-Alvarez O."/>
            <person name="Ortiz P.A."/>
            <person name="Costa-Martins A.G."/>
            <person name="Teixeira M.M."/>
            <person name="Buck G.A."/>
        </authorList>
    </citation>
    <scope>NUCLEOTIDE SEQUENCE [LARGE SCALE GENOMIC DNA]</scope>
    <source>
        <strain evidence="2 3">025E</strain>
    </source>
</reference>
<accession>A0A422N8G5</accession>
<name>A0A422N8G5_9TRYP</name>
<dbReference type="Proteomes" id="UP000284403">
    <property type="component" value="Unassembled WGS sequence"/>
</dbReference>
<protein>
    <submittedName>
        <fullName evidence="2">Amino acid transporter</fullName>
    </submittedName>
</protein>